<evidence type="ECO:0000313" key="2">
    <source>
        <dbReference type="EMBL" id="KAF0696896.1"/>
    </source>
</evidence>
<reference evidence="2 3" key="1">
    <citation type="submission" date="2019-08" db="EMBL/GenBank/DDBJ databases">
        <title>Whole genome of Aphis craccivora.</title>
        <authorList>
            <person name="Voronova N.V."/>
            <person name="Shulinski R.S."/>
            <person name="Bandarenka Y.V."/>
            <person name="Zhorov D.G."/>
            <person name="Warner D."/>
        </authorList>
    </citation>
    <scope>NUCLEOTIDE SEQUENCE [LARGE SCALE GENOMIC DNA]</scope>
    <source>
        <strain evidence="2">180601</strain>
        <tissue evidence="2">Whole Body</tissue>
    </source>
</reference>
<comment type="caution">
    <text evidence="2">The sequence shown here is derived from an EMBL/GenBank/DDBJ whole genome shotgun (WGS) entry which is preliminary data.</text>
</comment>
<organism evidence="2 3">
    <name type="scientific">Aphis craccivora</name>
    <name type="common">Cowpea aphid</name>
    <dbReference type="NCBI Taxonomy" id="307492"/>
    <lineage>
        <taxon>Eukaryota</taxon>
        <taxon>Metazoa</taxon>
        <taxon>Ecdysozoa</taxon>
        <taxon>Arthropoda</taxon>
        <taxon>Hexapoda</taxon>
        <taxon>Insecta</taxon>
        <taxon>Pterygota</taxon>
        <taxon>Neoptera</taxon>
        <taxon>Paraneoptera</taxon>
        <taxon>Hemiptera</taxon>
        <taxon>Sternorrhyncha</taxon>
        <taxon>Aphidomorpha</taxon>
        <taxon>Aphidoidea</taxon>
        <taxon>Aphididae</taxon>
        <taxon>Aphidini</taxon>
        <taxon>Aphis</taxon>
        <taxon>Aphis</taxon>
    </lineage>
</organism>
<dbReference type="AlphaFoldDB" id="A0A6G0VKZ7"/>
<feature type="domain" description="DUF5641" evidence="1">
    <location>
        <begin position="2"/>
        <end position="42"/>
    </location>
</feature>
<dbReference type="Proteomes" id="UP000478052">
    <property type="component" value="Unassembled WGS sequence"/>
</dbReference>
<gene>
    <name evidence="2" type="ORF">FWK35_00028110</name>
</gene>
<evidence type="ECO:0000313" key="3">
    <source>
        <dbReference type="Proteomes" id="UP000478052"/>
    </source>
</evidence>
<sequence length="62" mass="7108">MMSWQLGRVIAIHPDPDNIVRVVTVKTAEGTLKRPVVKLVKLPLTSDLNFFDILFQHFSVLY</sequence>
<dbReference type="InterPro" id="IPR040676">
    <property type="entry name" value="DUF5641"/>
</dbReference>
<evidence type="ECO:0000259" key="1">
    <source>
        <dbReference type="Pfam" id="PF18701"/>
    </source>
</evidence>
<proteinExistence type="predicted"/>
<protein>
    <submittedName>
        <fullName evidence="2">Integrase catalytic domain-containing protein</fullName>
    </submittedName>
</protein>
<keyword evidence="3" id="KW-1185">Reference proteome</keyword>
<dbReference type="EMBL" id="VUJU01015119">
    <property type="protein sequence ID" value="KAF0696896.1"/>
    <property type="molecule type" value="Genomic_DNA"/>
</dbReference>
<accession>A0A6G0VKZ7</accession>
<dbReference type="OrthoDB" id="5984724at2759"/>
<dbReference type="Pfam" id="PF18701">
    <property type="entry name" value="DUF5641"/>
    <property type="match status" value="1"/>
</dbReference>
<name>A0A6G0VKZ7_APHCR</name>